<dbReference type="GO" id="GO:0042025">
    <property type="term" value="C:host cell nucleus"/>
    <property type="evidence" value="ECO:0007669"/>
    <property type="project" value="UniProtKB-SubCell"/>
</dbReference>
<evidence type="ECO:0000256" key="7">
    <source>
        <dbReference type="ARBA" id="ARBA00022801"/>
    </source>
</evidence>
<dbReference type="InterPro" id="IPR046935">
    <property type="entry name" value="PPV_E1_DBD_sf"/>
</dbReference>
<comment type="caution">
    <text evidence="15">Lacks conserved residue(s) required for the propagation of feature annotation.</text>
</comment>
<dbReference type="InterPro" id="IPR014015">
    <property type="entry name" value="Helicase_SF3_DNA-vir"/>
</dbReference>
<dbReference type="Pfam" id="PF00519">
    <property type="entry name" value="PPV_E1_C"/>
    <property type="match status" value="1"/>
</dbReference>
<comment type="function">
    <text evidence="14 15">ATP-dependent DNA 3'-5' helicase required for initiation of viral DNA replication. It forms a complex with the viral E2 protein. The E1-E2 complex binds to the replication origin which contains binding sites for both proteins. During the initial step, a dimer of E1 interacts with a dimer of protein E2 leading to a complex that binds the viral origin of replication with high specificity. Then, a second dimer of E1 displaces the E2 dimer in an ATP-dependent manner to form the E1 tetramer. Following this, two E1 monomers are added to each half of the site, which results in the formation of two E1 trimers on the viral ori. Subsequently, two hexamers will be created. The double hexamer acts as a bi-directional helicase machinery and unwinds the viral DNA and then recruits the host DNA polymerase to start replication.</text>
</comment>
<dbReference type="InterPro" id="IPR037102">
    <property type="entry name" value="Znf_lg_T-Ag_D1_dom_sf"/>
</dbReference>
<evidence type="ECO:0000256" key="14">
    <source>
        <dbReference type="ARBA" id="ARBA00093297"/>
    </source>
</evidence>
<protein>
    <recommendedName>
        <fullName evidence="15 16">Replication protein E1</fullName>
        <ecNumber evidence="15 16">5.6.2.4</ecNumber>
    </recommendedName>
    <alternativeName>
        <fullName evidence="15">ATP-dependent helicase E1</fullName>
    </alternativeName>
    <alternativeName>
        <fullName evidence="15">DNA 3'-5' helicase E1</fullName>
    </alternativeName>
</protein>
<evidence type="ECO:0000256" key="15">
    <source>
        <dbReference type="HAMAP-Rule" id="MF_04000"/>
    </source>
</evidence>
<evidence type="ECO:0000256" key="12">
    <source>
        <dbReference type="ARBA" id="ARBA00034617"/>
    </source>
</evidence>
<comment type="subunit">
    <text evidence="15">Can form hexamers. Interacts with E2 protein; this interaction increases E1 DNA binding specificity. Interacts with host DNA polymerase subunit POLA2. Interacts with host single stranded DNA-binding protein RPA1. Interacts with host TOP1; this interaction stimulates the enzymatic activity of TOP1.</text>
</comment>
<keyword evidence="9 15" id="KW-0067">ATP-binding</keyword>
<evidence type="ECO:0000256" key="2">
    <source>
        <dbReference type="ARBA" id="ARBA00022518"/>
    </source>
</evidence>
<evidence type="ECO:0000256" key="13">
    <source>
        <dbReference type="ARBA" id="ARBA00048988"/>
    </source>
</evidence>
<comment type="subcellular location">
    <subcellularLocation>
        <location evidence="1 15">Host nucleus</location>
    </subcellularLocation>
</comment>
<reference evidence="19 20" key="1">
    <citation type="journal article" date="2012" name="Virology">
        <title>Evidence of recombination and positive selection in cetacean papillomaviruses.</title>
        <authorList>
            <person name="Robles-Sikisaka R."/>
            <person name="Rivera R."/>
            <person name="Nollens H.H."/>
            <person name="St Leger J."/>
            <person name="Durden W.N."/>
            <person name="Stolen M."/>
            <person name="Burchell J."/>
            <person name="Wellehan J.F.Jr."/>
        </authorList>
    </citation>
    <scope>NUCLEOTIDE SEQUENCE [LARGE SCALE GENOMIC DNA]</scope>
    <source>
        <strain evidence="19">Tt08-09-5</strain>
    </source>
</reference>
<evidence type="ECO:0000256" key="1">
    <source>
        <dbReference type="ARBA" id="ARBA00004147"/>
    </source>
</evidence>
<feature type="short sequence motif" description="Nuclear export signal" evidence="15">
    <location>
        <begin position="99"/>
        <end position="108"/>
    </location>
</feature>
<feature type="binding site" evidence="15">
    <location>
        <begin position="472"/>
        <end position="479"/>
    </location>
    <ligand>
        <name>ATP</name>
        <dbReference type="ChEBI" id="CHEBI:30616"/>
    </ligand>
</feature>
<evidence type="ECO:0000256" key="11">
    <source>
        <dbReference type="ARBA" id="ARBA00023235"/>
    </source>
</evidence>
<keyword evidence="3 15" id="KW-0597">Phosphoprotein</keyword>
<keyword evidence="6 15" id="KW-0547">Nucleotide-binding</keyword>
<keyword evidence="5 15" id="KW-0235">DNA replication</keyword>
<dbReference type="GO" id="GO:0016887">
    <property type="term" value="F:ATP hydrolysis activity"/>
    <property type="evidence" value="ECO:0007669"/>
    <property type="project" value="RHEA"/>
</dbReference>
<organism evidence="19 20">
    <name type="scientific">Tursiops truncatus papillomavirus 5</name>
    <dbReference type="NCBI Taxonomy" id="1144381"/>
    <lineage>
        <taxon>Viruses</taxon>
        <taxon>Monodnaviria</taxon>
        <taxon>Shotokuvirae</taxon>
        <taxon>Cossaviricota</taxon>
        <taxon>Papovaviricetes</taxon>
        <taxon>Zurhausenvirales</taxon>
        <taxon>Papillomaviridae</taxon>
        <taxon>Firstpapillomavirinae</taxon>
        <taxon>Omikronpapillomavirus</taxon>
        <taxon>Phocoena spinipinnis papillomavirus</taxon>
    </lineage>
</organism>
<comment type="catalytic activity">
    <reaction evidence="12 15">
        <text>Couples ATP hydrolysis with the unwinding of duplex DNA by translocating in the 3'-5' direction.</text>
        <dbReference type="EC" id="5.6.2.4"/>
    </reaction>
</comment>
<dbReference type="SUPFAM" id="SSF52540">
    <property type="entry name" value="P-loop containing nucleoside triphosphate hydrolases"/>
    <property type="match status" value="1"/>
</dbReference>
<dbReference type="HAMAP" id="MF_04000">
    <property type="entry name" value="PPV_E1"/>
    <property type="match status" value="1"/>
</dbReference>
<proteinExistence type="inferred from homology"/>
<evidence type="ECO:0000256" key="17">
    <source>
        <dbReference type="SAM" id="MobiDB-lite"/>
    </source>
</evidence>
<accession>H6UYP0</accession>
<keyword evidence="10 15" id="KW-0238">DNA-binding</keyword>
<evidence type="ECO:0000256" key="8">
    <source>
        <dbReference type="ARBA" id="ARBA00022806"/>
    </source>
</evidence>
<keyword evidence="2 15" id="KW-0244">Early protein</keyword>
<dbReference type="EMBL" id="JN709470">
    <property type="protein sequence ID" value="AFA26575.1"/>
    <property type="molecule type" value="Genomic_DNA"/>
</dbReference>
<evidence type="ECO:0000256" key="5">
    <source>
        <dbReference type="ARBA" id="ARBA00022705"/>
    </source>
</evidence>
<dbReference type="InterPro" id="IPR046832">
    <property type="entry name" value="PPV_E1_DBD"/>
</dbReference>
<evidence type="ECO:0000313" key="19">
    <source>
        <dbReference type="EMBL" id="AFA26575.1"/>
    </source>
</evidence>
<dbReference type="GO" id="GO:0006260">
    <property type="term" value="P:DNA replication"/>
    <property type="evidence" value="ECO:0007669"/>
    <property type="project" value="UniProtKB-UniRule"/>
</dbReference>
<dbReference type="GO" id="GO:0003677">
    <property type="term" value="F:DNA binding"/>
    <property type="evidence" value="ECO:0007669"/>
    <property type="project" value="UniProtKB-UniRule"/>
</dbReference>
<evidence type="ECO:0000256" key="3">
    <source>
        <dbReference type="ARBA" id="ARBA00022553"/>
    </source>
</evidence>
<feature type="short sequence motif" description="Nuclear localization signal" evidence="15">
    <location>
        <begin position="84"/>
        <end position="86"/>
    </location>
</feature>
<name>H6UYP0_PSPV</name>
<evidence type="ECO:0000256" key="10">
    <source>
        <dbReference type="ARBA" id="ARBA00023125"/>
    </source>
</evidence>
<feature type="modified residue" description="Phosphoserine; by host" evidence="15">
    <location>
        <position position="100"/>
    </location>
</feature>
<keyword evidence="7 15" id="KW-0378">Hydrolase</keyword>
<comment type="PTM">
    <text evidence="15">Phosphorylated.</text>
</comment>
<evidence type="ECO:0000256" key="6">
    <source>
        <dbReference type="ARBA" id="ARBA00022741"/>
    </source>
</evidence>
<evidence type="ECO:0000256" key="4">
    <source>
        <dbReference type="ARBA" id="ARBA00022562"/>
    </source>
</evidence>
<evidence type="ECO:0000259" key="18">
    <source>
        <dbReference type="PROSITE" id="PS51206"/>
    </source>
</evidence>
<dbReference type="InterPro" id="IPR016393">
    <property type="entry name" value="Rep_E1_papillomaV"/>
</dbReference>
<comment type="function">
    <text evidence="16">ATP-dependent DNA helicase required for initiation of viral DNA replication. It forms a complex with the viral E2 protein. The E1-E2 complex binds to the replication origin which contains binding sites for both proteins.</text>
</comment>
<dbReference type="GO" id="GO:0043138">
    <property type="term" value="F:3'-5' DNA helicase activity"/>
    <property type="evidence" value="ECO:0007669"/>
    <property type="project" value="UniProtKB-UniRule"/>
</dbReference>
<feature type="region of interest" description="Disordered" evidence="17">
    <location>
        <begin position="619"/>
        <end position="643"/>
    </location>
</feature>
<keyword evidence="4 15" id="KW-1048">Host nucleus</keyword>
<feature type="modified residue" description="Phosphoserine; by host" evidence="15">
    <location>
        <position position="90"/>
    </location>
</feature>
<dbReference type="Pfam" id="PF00524">
    <property type="entry name" value="PPV_E1_N"/>
    <property type="match status" value="1"/>
</dbReference>
<feature type="domain" description="SF3 helicase" evidence="18">
    <location>
        <begin position="446"/>
        <end position="596"/>
    </location>
</feature>
<evidence type="ECO:0000256" key="16">
    <source>
        <dbReference type="PIRNR" id="PIRNR003383"/>
    </source>
</evidence>
<dbReference type="InterPro" id="IPR027417">
    <property type="entry name" value="P-loop_NTPase"/>
</dbReference>
<sequence length="643" mass="72444">MDTSPGTSFEGGSNDWVLVEACEAGGGGLDDEDEDEDEEDLGEDLLDFIDDSGNFQNVVTQDYCRQLQTEQQRLDDEKAVHALKRKFLDSPKSKVDCDLSPRLAAISLQEKQRTARARRRLYTEKEHGDSLETRSETEVVCGNTQVQKIQSLENVALRNGASPNSVGRANSSEEVDCTEMLEDYACSVSQLLRAGKPRVALLGLFKSCFGCSFTDLTRCFKSDKTVNEDWIFVLVGVPCCFQDAISDMLKPTTVFSHITVTTCKYGLLVLALVQWNTSKSRETILNLLTGLFSVEKQQILCEPPKIRHPAAAMFWYKKALSNACVVTGDMPSWILKLISIQDQLGENCTFSLSTMIQWAYDNGYDNECDIAYGYAVLADEDKNADAFLRSNCQAKFVKDCANMVRLYRRAEMKRMNMNQWITHRCSLIEGEGDYRHILNFLKFQNIEIMPFLSDLRQFLKGIPKRNCIVIFGPANTGKSLFAMSLINMLGGKILSFVNSNSHFWLQPLADAKVALLDDATPNTWDYADTFLRNMLDGNPISLDTKHKAHVQITCPPIIITTNTNIMENQKWKYLHSRVRMLSFLNECPLNSRGDPEFHLNKVNWKAFFKKCRTRLALDEGNEGENGTPLQPLRCAARGADGPD</sequence>
<dbReference type="Pfam" id="PF20450">
    <property type="entry name" value="PPV_E1_DBD"/>
    <property type="match status" value="1"/>
</dbReference>
<keyword evidence="11 15" id="KW-0413">Isomerase</keyword>
<dbReference type="SUPFAM" id="SSF55464">
    <property type="entry name" value="Origin of replication-binding domain, RBD-like"/>
    <property type="match status" value="1"/>
</dbReference>
<dbReference type="InterPro" id="IPR001177">
    <property type="entry name" value="PPV_DNA_helicase_E1_C"/>
</dbReference>
<dbReference type="GO" id="GO:0005524">
    <property type="term" value="F:ATP binding"/>
    <property type="evidence" value="ECO:0007669"/>
    <property type="project" value="UniProtKB-UniRule"/>
</dbReference>
<dbReference type="Proteomes" id="UP000153366">
    <property type="component" value="Segment"/>
</dbReference>
<evidence type="ECO:0000256" key="9">
    <source>
        <dbReference type="ARBA" id="ARBA00022840"/>
    </source>
</evidence>
<dbReference type="Gene3D" id="3.40.1310.10">
    <property type="match status" value="1"/>
</dbReference>
<dbReference type="Gene3D" id="3.40.50.300">
    <property type="entry name" value="P-loop containing nucleotide triphosphate hydrolases"/>
    <property type="match status" value="1"/>
</dbReference>
<dbReference type="PROSITE" id="PS51206">
    <property type="entry name" value="SF3_HELICASE_1"/>
    <property type="match status" value="1"/>
</dbReference>
<gene>
    <name evidence="15 19" type="primary">E1</name>
</gene>
<comment type="similarity">
    <text evidence="15 16">Belongs to the papillomaviridae E1 protein family.</text>
</comment>
<comment type="catalytic activity">
    <reaction evidence="13 15 16">
        <text>ATP + H2O = ADP + phosphate + H(+)</text>
        <dbReference type="Rhea" id="RHEA:13065"/>
        <dbReference type="ChEBI" id="CHEBI:15377"/>
        <dbReference type="ChEBI" id="CHEBI:15378"/>
        <dbReference type="ChEBI" id="CHEBI:30616"/>
        <dbReference type="ChEBI" id="CHEBI:43474"/>
        <dbReference type="ChEBI" id="CHEBI:456216"/>
        <dbReference type="EC" id="5.6.2.4"/>
    </reaction>
</comment>
<dbReference type="PIRSF" id="PIRSF003383">
    <property type="entry name" value="Rep_E1_papillomaV"/>
    <property type="match status" value="1"/>
</dbReference>
<dbReference type="EC" id="5.6.2.4" evidence="15 16"/>
<dbReference type="Gene3D" id="1.10.10.510">
    <property type="entry name" value="Zinc finger, large T-antigen D1 domain"/>
    <property type="match status" value="1"/>
</dbReference>
<dbReference type="InterPro" id="IPR014000">
    <property type="entry name" value="PPV_DNA_helicase_E1_N"/>
</dbReference>
<keyword evidence="8 15" id="KW-0347">Helicase</keyword>
<evidence type="ECO:0000313" key="20">
    <source>
        <dbReference type="Proteomes" id="UP000153366"/>
    </source>
</evidence>